<evidence type="ECO:0000313" key="2">
    <source>
        <dbReference type="Proteomes" id="UP001268864"/>
    </source>
</evidence>
<proteinExistence type="predicted"/>
<dbReference type="Proteomes" id="UP001268864">
    <property type="component" value="Unassembled WGS sequence"/>
</dbReference>
<comment type="caution">
    <text evidence="1">The sequence shown here is derived from an EMBL/GenBank/DDBJ whole genome shotgun (WGS) entry which is preliminary data.</text>
</comment>
<reference evidence="1 2" key="1">
    <citation type="submission" date="2022-06" db="EMBL/GenBank/DDBJ databases">
        <title>Halomicroarcula sp. a new haloarchaeum isolate from saline soil.</title>
        <authorList>
            <person name="Strakova D."/>
            <person name="Galisteo C."/>
            <person name="Sanchez-Porro C."/>
            <person name="Ventosa A."/>
        </authorList>
    </citation>
    <scope>NUCLEOTIDE SEQUENCE [LARGE SCALE GENOMIC DNA]</scope>
    <source>
        <strain evidence="1 2">S3CR25-11</strain>
    </source>
</reference>
<gene>
    <name evidence="1" type="ORF">NDI86_18115</name>
</gene>
<dbReference type="InterPro" id="IPR036397">
    <property type="entry name" value="RNaseH_sf"/>
</dbReference>
<protein>
    <submittedName>
        <fullName evidence="1">Ribonuclease H-like domain-containing protein</fullName>
    </submittedName>
</protein>
<evidence type="ECO:0000313" key="1">
    <source>
        <dbReference type="EMBL" id="MDS0284034.1"/>
    </source>
</evidence>
<organism evidence="1 2">
    <name type="scientific">Haloarcula onubensis</name>
    <dbReference type="NCBI Taxonomy" id="2950539"/>
    <lineage>
        <taxon>Archaea</taxon>
        <taxon>Methanobacteriati</taxon>
        <taxon>Methanobacteriota</taxon>
        <taxon>Stenosarchaea group</taxon>
        <taxon>Halobacteria</taxon>
        <taxon>Halobacteriales</taxon>
        <taxon>Haloarculaceae</taxon>
        <taxon>Haloarcula</taxon>
    </lineage>
</organism>
<sequence length="222" mass="24465">MSDALEQVAFDIETTGFDVDDVVTVVGFALPLGARVFCQTAERTCDGVEDAVQDRVDEHVIASIHDSEALLLEAVSEFVKMRLREDDVLLVAFNGETWQGGFDVPFLRTRFAEHSFDWPFVDIPYADLFPVVQKLFNTTVDGEPQSSLTAAYNLLCDGNYDALDPFEDSAEAVTAFEDGRVTDVVLHNVADVLRTAALGRVAERYCSRSDFSVKSLTPTSHG</sequence>
<dbReference type="EMBL" id="JAMQOS010000007">
    <property type="protein sequence ID" value="MDS0284034.1"/>
    <property type="molecule type" value="Genomic_DNA"/>
</dbReference>
<dbReference type="Gene3D" id="3.30.420.10">
    <property type="entry name" value="Ribonuclease H-like superfamily/Ribonuclease H"/>
    <property type="match status" value="1"/>
</dbReference>
<accession>A0ABU2FTE6</accession>
<dbReference type="InterPro" id="IPR012337">
    <property type="entry name" value="RNaseH-like_sf"/>
</dbReference>
<name>A0ABU2FTE6_9EURY</name>
<dbReference type="SUPFAM" id="SSF53098">
    <property type="entry name" value="Ribonuclease H-like"/>
    <property type="match status" value="1"/>
</dbReference>
<dbReference type="RefSeq" id="WP_310901998.1">
    <property type="nucleotide sequence ID" value="NZ_JAMQOS010000007.1"/>
</dbReference>
<keyword evidence="2" id="KW-1185">Reference proteome</keyword>